<dbReference type="CDD" id="cd03770">
    <property type="entry name" value="SR_TndX_transposase"/>
    <property type="match status" value="1"/>
</dbReference>
<dbReference type="Pfam" id="PF13408">
    <property type="entry name" value="Zn_ribbon_recom"/>
    <property type="match status" value="1"/>
</dbReference>
<dbReference type="Pfam" id="PF00239">
    <property type="entry name" value="Resolvase"/>
    <property type="match status" value="1"/>
</dbReference>
<evidence type="ECO:0000256" key="1">
    <source>
        <dbReference type="SAM" id="Coils"/>
    </source>
</evidence>
<dbReference type="Gene3D" id="3.90.1750.20">
    <property type="entry name" value="Putative Large Serine Recombinase, Chain B, Domain 2"/>
    <property type="match status" value="1"/>
</dbReference>
<dbReference type="InterPro" id="IPR050639">
    <property type="entry name" value="SSR_resolvase"/>
</dbReference>
<reference evidence="4 5" key="1">
    <citation type="submission" date="2019-04" db="EMBL/GenBank/DDBJ databases">
        <authorList>
            <person name="Schori C."/>
            <person name="Ahrens C."/>
        </authorList>
    </citation>
    <scope>NUCLEOTIDE SEQUENCE [LARGE SCALE GENOMIC DNA]</scope>
    <source>
        <strain evidence="4 5">DSM 2950</strain>
    </source>
</reference>
<dbReference type="Pfam" id="PF07508">
    <property type="entry name" value="Recombinase"/>
    <property type="match status" value="1"/>
</dbReference>
<dbReference type="Gene3D" id="3.40.50.1390">
    <property type="entry name" value="Resolvase, N-terminal catalytic domain"/>
    <property type="match status" value="1"/>
</dbReference>
<dbReference type="GO" id="GO:0000150">
    <property type="term" value="F:DNA strand exchange activity"/>
    <property type="evidence" value="ECO:0007669"/>
    <property type="project" value="InterPro"/>
</dbReference>
<proteinExistence type="predicted"/>
<dbReference type="InterPro" id="IPR025827">
    <property type="entry name" value="Zn_ribbon_recom_dom"/>
</dbReference>
<dbReference type="SUPFAM" id="SSF53041">
    <property type="entry name" value="Resolvase-like"/>
    <property type="match status" value="1"/>
</dbReference>
<name>A0A7G5N387_9FIRM</name>
<dbReference type="InterPro" id="IPR006119">
    <property type="entry name" value="Resolv_N"/>
</dbReference>
<feature type="coiled-coil region" evidence="1">
    <location>
        <begin position="410"/>
        <end position="465"/>
    </location>
</feature>
<accession>A0A7G5N387</accession>
<gene>
    <name evidence="4" type="ORF">E5259_06790</name>
</gene>
<dbReference type="PANTHER" id="PTHR30461">
    <property type="entry name" value="DNA-INVERTASE FROM LAMBDOID PROPHAGE"/>
    <property type="match status" value="1"/>
</dbReference>
<evidence type="ECO:0000313" key="5">
    <source>
        <dbReference type="Proteomes" id="UP000515789"/>
    </source>
</evidence>
<dbReference type="EMBL" id="CP039126">
    <property type="protein sequence ID" value="QMW81330.1"/>
    <property type="molecule type" value="Genomic_DNA"/>
</dbReference>
<feature type="domain" description="Resolvase/invertase-type recombinase catalytic" evidence="2">
    <location>
        <begin position="9"/>
        <end position="157"/>
    </location>
</feature>
<dbReference type="InterPro" id="IPR025378">
    <property type="entry name" value="DUF4368"/>
</dbReference>
<feature type="domain" description="Recombinase" evidence="3">
    <location>
        <begin position="165"/>
        <end position="308"/>
    </location>
</feature>
<sequence>MLPEKKRYSAALYMRLSKDDEGEGESASITTQRKMLRAYAAENHYSVYDEYVDDGISGTTFERPDFRRMIRDIENSKVNMVITKDLSRLGRDYILTGQYTEIYFPSKKVRYIAINDGYDSDSPYTDIAPFKNIINEMYARDISKKIRSSFMTHMEEGDFVSAFAPYGYMRDPVDKHHLVVDEEPAEIVREIFGKAAKGILPVDISRELNRRQVPTPLEYRQNQRTSESTVDFGKRRGWTSSTITKMLHNIVYLGHMAQGKTTKISFKSGTTVKNPKEDWYVVKNTHEPLVSREVFAMAGRRSRQRTCAKKGEFKNIFSGIAKCADCGRNMSAVGTRKKDSSANLACGAYKLYGTKACTNHFMDYDTLCSIVLSAIRESVSISGQEECEILERAEKYLEKQNAKTDRKKQISLLERRCRELDRLIEKLYEDHVEGVLGEERMKKLLSRYEGENHEISVKIESLKTNVSIERKEDTIEQLKKVLRGFTEPEELSRELLFHFIDRIEIGQGSYRETEFGRIKKQSVRIYFRFGKIIS</sequence>
<evidence type="ECO:0000259" key="2">
    <source>
        <dbReference type="PROSITE" id="PS51736"/>
    </source>
</evidence>
<evidence type="ECO:0000313" key="4">
    <source>
        <dbReference type="EMBL" id="QMW81330.1"/>
    </source>
</evidence>
<dbReference type="PANTHER" id="PTHR30461:SF23">
    <property type="entry name" value="DNA RECOMBINASE-RELATED"/>
    <property type="match status" value="1"/>
</dbReference>
<evidence type="ECO:0000259" key="3">
    <source>
        <dbReference type="PROSITE" id="PS51737"/>
    </source>
</evidence>
<dbReference type="PROSITE" id="PS51737">
    <property type="entry name" value="RECOMBINASE_DNA_BIND"/>
    <property type="match status" value="1"/>
</dbReference>
<dbReference type="InterPro" id="IPR038109">
    <property type="entry name" value="DNA_bind_recomb_sf"/>
</dbReference>
<dbReference type="AlphaFoldDB" id="A0A7G5N387"/>
<dbReference type="Proteomes" id="UP000515789">
    <property type="component" value="Chromosome"/>
</dbReference>
<keyword evidence="1" id="KW-0175">Coiled coil</keyword>
<dbReference type="InterPro" id="IPR036162">
    <property type="entry name" value="Resolvase-like_N_sf"/>
</dbReference>
<dbReference type="InterPro" id="IPR011109">
    <property type="entry name" value="DNA_bind_recombinase_dom"/>
</dbReference>
<dbReference type="GO" id="GO:0003677">
    <property type="term" value="F:DNA binding"/>
    <property type="evidence" value="ECO:0007669"/>
    <property type="project" value="InterPro"/>
</dbReference>
<dbReference type="PROSITE" id="PS51736">
    <property type="entry name" value="RECOMBINASES_3"/>
    <property type="match status" value="1"/>
</dbReference>
<organism evidence="4 5">
    <name type="scientific">Blautia producta</name>
    <dbReference type="NCBI Taxonomy" id="33035"/>
    <lineage>
        <taxon>Bacteria</taxon>
        <taxon>Bacillati</taxon>
        <taxon>Bacillota</taxon>
        <taxon>Clostridia</taxon>
        <taxon>Lachnospirales</taxon>
        <taxon>Lachnospiraceae</taxon>
        <taxon>Blautia</taxon>
    </lineage>
</organism>
<dbReference type="Pfam" id="PF14287">
    <property type="entry name" value="DUF4368"/>
    <property type="match status" value="1"/>
</dbReference>
<protein>
    <submittedName>
        <fullName evidence="4">DUF4368 domain-containing protein</fullName>
    </submittedName>
</protein>
<dbReference type="SMART" id="SM00857">
    <property type="entry name" value="Resolvase"/>
    <property type="match status" value="1"/>
</dbReference>